<gene>
    <name evidence="1" type="ORF">KIN20_012522</name>
</gene>
<protein>
    <submittedName>
        <fullName evidence="1">Uncharacterized protein</fullName>
    </submittedName>
</protein>
<organism evidence="1 2">
    <name type="scientific">Parelaphostrongylus tenuis</name>
    <name type="common">Meningeal worm</name>
    <dbReference type="NCBI Taxonomy" id="148309"/>
    <lineage>
        <taxon>Eukaryota</taxon>
        <taxon>Metazoa</taxon>
        <taxon>Ecdysozoa</taxon>
        <taxon>Nematoda</taxon>
        <taxon>Chromadorea</taxon>
        <taxon>Rhabditida</taxon>
        <taxon>Rhabditina</taxon>
        <taxon>Rhabditomorpha</taxon>
        <taxon>Strongyloidea</taxon>
        <taxon>Metastrongylidae</taxon>
        <taxon>Parelaphostrongylus</taxon>
    </lineage>
</organism>
<evidence type="ECO:0000313" key="2">
    <source>
        <dbReference type="Proteomes" id="UP001196413"/>
    </source>
</evidence>
<sequence>MAQRRHSSARVRLGKKRHQFVLPQRSRVAMLRTLPSLMMLCEASQSNRSNTGRVEYPKIDASYKDRHRIDTMMTDVNEYEENNENNVKLGNGSNPLARYFMIELVHEIP</sequence>
<dbReference type="Proteomes" id="UP001196413">
    <property type="component" value="Unassembled WGS sequence"/>
</dbReference>
<proteinExistence type="predicted"/>
<reference evidence="1" key="1">
    <citation type="submission" date="2021-06" db="EMBL/GenBank/DDBJ databases">
        <title>Parelaphostrongylus tenuis whole genome reference sequence.</title>
        <authorList>
            <person name="Garwood T.J."/>
            <person name="Larsen P.A."/>
            <person name="Fountain-Jones N.M."/>
            <person name="Garbe J.R."/>
            <person name="Macchietto M.G."/>
            <person name="Kania S.A."/>
            <person name="Gerhold R.W."/>
            <person name="Richards J.E."/>
            <person name="Wolf T.M."/>
        </authorList>
    </citation>
    <scope>NUCLEOTIDE SEQUENCE</scope>
    <source>
        <strain evidence="1">MNPRO001-30</strain>
        <tissue evidence="1">Meninges</tissue>
    </source>
</reference>
<dbReference type="AlphaFoldDB" id="A0AAD5MX04"/>
<dbReference type="EMBL" id="JAHQIW010002386">
    <property type="protein sequence ID" value="KAJ1355204.1"/>
    <property type="molecule type" value="Genomic_DNA"/>
</dbReference>
<comment type="caution">
    <text evidence="1">The sequence shown here is derived from an EMBL/GenBank/DDBJ whole genome shotgun (WGS) entry which is preliminary data.</text>
</comment>
<accession>A0AAD5MX04</accession>
<keyword evidence="2" id="KW-1185">Reference proteome</keyword>
<evidence type="ECO:0000313" key="1">
    <source>
        <dbReference type="EMBL" id="KAJ1355204.1"/>
    </source>
</evidence>
<name>A0AAD5MX04_PARTN</name>